<organism evidence="4 5">
    <name type="scientific">Lupinus angustifolius</name>
    <name type="common">Narrow-leaved blue lupine</name>
    <dbReference type="NCBI Taxonomy" id="3871"/>
    <lineage>
        <taxon>Eukaryota</taxon>
        <taxon>Viridiplantae</taxon>
        <taxon>Streptophyta</taxon>
        <taxon>Embryophyta</taxon>
        <taxon>Tracheophyta</taxon>
        <taxon>Spermatophyta</taxon>
        <taxon>Magnoliopsida</taxon>
        <taxon>eudicotyledons</taxon>
        <taxon>Gunneridae</taxon>
        <taxon>Pentapetalae</taxon>
        <taxon>rosids</taxon>
        <taxon>fabids</taxon>
        <taxon>Fabales</taxon>
        <taxon>Fabaceae</taxon>
        <taxon>Papilionoideae</taxon>
        <taxon>50 kb inversion clade</taxon>
        <taxon>genistoids sensu lato</taxon>
        <taxon>core genistoids</taxon>
        <taxon>Genisteae</taxon>
        <taxon>Lupinus</taxon>
    </lineage>
</organism>
<evidence type="ECO:0000256" key="2">
    <source>
        <dbReference type="SAM" id="MobiDB-lite"/>
    </source>
</evidence>
<feature type="compositionally biased region" description="Basic and acidic residues" evidence="2">
    <location>
        <begin position="202"/>
        <end position="215"/>
    </location>
</feature>
<accession>A0A4P1RDE5</accession>
<dbReference type="Gramene" id="OIW08460">
    <property type="protein sequence ID" value="OIW08460"/>
    <property type="gene ID" value="TanjilG_03136"/>
</dbReference>
<dbReference type="Proteomes" id="UP000188354">
    <property type="component" value="Chromosome LG07"/>
</dbReference>
<dbReference type="AlphaFoldDB" id="A0A4P1RDE5"/>
<evidence type="ECO:0000313" key="5">
    <source>
        <dbReference type="Proteomes" id="UP000188354"/>
    </source>
</evidence>
<dbReference type="OrthoDB" id="1303570at2759"/>
<sequence length="539" mass="60447">MTNMIKIQQGLSSSSLRIEEESNIVMMQKKHGTVTILGSNCDDTNTLSEYSSLSRTLSADVSSQKWLSHQTIKKVPSSEELMPHSISKGIADSLSSSSSEDEAEAERERLEIWSSIQRNKKEEQKKAGPGAFDMWNSLMSLKDNNEISKSLPVSPYIHPLVKRTKSCLSEKSLEICTENLGSETGSDGLLSSYPSETEEEKEEHHQQQQQVQEKEEKLTIEETKYNFGGSAAAIKKYYPSYRSFPPPLSSLSSSLHMRTHRGNGRLVLEAVSAPSNNNFCVQRQDGRLVLTLANHEEEAKEDATADDEVSEENNDDDVAVEELEEEFGEFLDEEGEAEDESGEIEEVGEIESGVKDDKSIMLEKVPLVSSEITINGVHRLAMVMNKPIGLVNRNQEWSSKFNEVDVNVMEVEKSPVAKSLPPRPRVARLIPSTNFNAYEYYWKTKPTTTTAQGDTTKLLNSLPYNEKLNNNSSTLVNNNSTSKVIFSGDIKHMSNDQKQQLMVVREKNGDYKLVCNLDNSCKDSRRSLLFWEPYCIATS</sequence>
<evidence type="ECO:0000256" key="1">
    <source>
        <dbReference type="ARBA" id="ARBA00008690"/>
    </source>
</evidence>
<dbReference type="Pfam" id="PF11250">
    <property type="entry name" value="FAF"/>
    <property type="match status" value="1"/>
</dbReference>
<evidence type="ECO:0000313" key="4">
    <source>
        <dbReference type="EMBL" id="OIW08460.1"/>
    </source>
</evidence>
<feature type="domain" description="FAF" evidence="3">
    <location>
        <begin position="243"/>
        <end position="292"/>
    </location>
</feature>
<dbReference type="PANTHER" id="PTHR33155:SF3">
    <property type="entry name" value="PROTEIN FAF-LIKE, CHLOROPLASTIC"/>
    <property type="match status" value="1"/>
</dbReference>
<keyword evidence="5" id="KW-1185">Reference proteome</keyword>
<dbReference type="InterPro" id="IPR021410">
    <property type="entry name" value="FAF"/>
</dbReference>
<name>A0A4P1RDE5_LUPAN</name>
<dbReference type="InterPro" id="IPR046431">
    <property type="entry name" value="FAF_dom"/>
</dbReference>
<gene>
    <name evidence="4" type="ORF">TanjilG_03136</name>
</gene>
<dbReference type="KEGG" id="lang:109351748"/>
<dbReference type="PANTHER" id="PTHR33155">
    <property type="entry name" value="FANTASTIC FOUR-LIKE PROTEIN (DUF3049)"/>
    <property type="match status" value="1"/>
</dbReference>
<protein>
    <recommendedName>
        <fullName evidence="3">FAF domain-containing protein</fullName>
    </recommendedName>
</protein>
<feature type="region of interest" description="Disordered" evidence="2">
    <location>
        <begin position="179"/>
        <end position="215"/>
    </location>
</feature>
<dbReference type="EMBL" id="CM007367">
    <property type="protein sequence ID" value="OIW08460.1"/>
    <property type="molecule type" value="Genomic_DNA"/>
</dbReference>
<proteinExistence type="inferred from homology"/>
<reference evidence="4 5" key="1">
    <citation type="journal article" date="2017" name="Plant Biotechnol. J.">
        <title>A comprehensive draft genome sequence for lupin (Lupinus angustifolius), an emerging health food: insights into plant-microbe interactions and legume evolution.</title>
        <authorList>
            <person name="Hane J.K."/>
            <person name="Ming Y."/>
            <person name="Kamphuis L.G."/>
            <person name="Nelson M.N."/>
            <person name="Garg G."/>
            <person name="Atkins C.A."/>
            <person name="Bayer P.E."/>
            <person name="Bravo A."/>
            <person name="Bringans S."/>
            <person name="Cannon S."/>
            <person name="Edwards D."/>
            <person name="Foley R."/>
            <person name="Gao L.L."/>
            <person name="Harrison M.J."/>
            <person name="Huang W."/>
            <person name="Hurgobin B."/>
            <person name="Li S."/>
            <person name="Liu C.W."/>
            <person name="McGrath A."/>
            <person name="Morahan G."/>
            <person name="Murray J."/>
            <person name="Weller J."/>
            <person name="Jian J."/>
            <person name="Singh K.B."/>
        </authorList>
    </citation>
    <scope>NUCLEOTIDE SEQUENCE [LARGE SCALE GENOMIC DNA]</scope>
    <source>
        <strain evidence="5">cv. Tanjil</strain>
        <tissue evidence="4">Whole plant</tissue>
    </source>
</reference>
<evidence type="ECO:0000259" key="3">
    <source>
        <dbReference type="Pfam" id="PF11250"/>
    </source>
</evidence>
<comment type="similarity">
    <text evidence="1">Belongs to the fantastic four family.</text>
</comment>
<dbReference type="STRING" id="3871.A0A4P1RDE5"/>